<dbReference type="PANTHER" id="PTHR33375">
    <property type="entry name" value="CHROMOSOME-PARTITIONING PROTEIN PARB-RELATED"/>
    <property type="match status" value="1"/>
</dbReference>
<reference evidence="3 4" key="1">
    <citation type="submission" date="2016-05" db="EMBL/GenBank/DDBJ databases">
        <authorList>
            <consortium name="Pathogen Informatics"/>
        </authorList>
    </citation>
    <scope>NUCLEOTIDE SEQUENCE [LARGE SCALE GENOMIC DNA]</scope>
    <source>
        <strain evidence="3 4">2880STDY5682802</strain>
    </source>
</reference>
<dbReference type="GO" id="GO:0003677">
    <property type="term" value="F:DNA binding"/>
    <property type="evidence" value="ECO:0007669"/>
    <property type="project" value="UniProtKB-KW"/>
</dbReference>
<evidence type="ECO:0000259" key="2">
    <source>
        <dbReference type="Pfam" id="PF17762"/>
    </source>
</evidence>
<dbReference type="GO" id="GO:0005694">
    <property type="term" value="C:chromosome"/>
    <property type="evidence" value="ECO:0007669"/>
    <property type="project" value="TreeGrafter"/>
</dbReference>
<organism evidence="3 4">
    <name type="scientific">Raoultella planticola</name>
    <name type="common">Klebsiella planticola</name>
    <dbReference type="NCBI Taxonomy" id="575"/>
    <lineage>
        <taxon>Bacteria</taxon>
        <taxon>Pseudomonadati</taxon>
        <taxon>Pseudomonadota</taxon>
        <taxon>Gammaproteobacteria</taxon>
        <taxon>Enterobacterales</taxon>
        <taxon>Enterobacteriaceae</taxon>
        <taxon>Klebsiella/Raoultella group</taxon>
        <taxon>Raoultella</taxon>
    </lineage>
</organism>
<dbReference type="Proteomes" id="UP000078124">
    <property type="component" value="Unassembled WGS sequence"/>
</dbReference>
<evidence type="ECO:0000313" key="4">
    <source>
        <dbReference type="Proteomes" id="UP000078124"/>
    </source>
</evidence>
<dbReference type="InterPro" id="IPR050336">
    <property type="entry name" value="Chromosome_partition/occlusion"/>
</dbReference>
<dbReference type="Gene3D" id="1.10.10.2830">
    <property type="match status" value="1"/>
</dbReference>
<keyword evidence="3" id="KW-0238">DNA-binding</keyword>
<protein>
    <submittedName>
        <fullName evidence="3">DNA-binding protein</fullName>
    </submittedName>
</protein>
<evidence type="ECO:0000256" key="1">
    <source>
        <dbReference type="SAM" id="MobiDB-lite"/>
    </source>
</evidence>
<dbReference type="AlphaFoldDB" id="A0A8G2A353"/>
<proteinExistence type="predicted"/>
<dbReference type="GO" id="GO:0007059">
    <property type="term" value="P:chromosome segregation"/>
    <property type="evidence" value="ECO:0007669"/>
    <property type="project" value="TreeGrafter"/>
</dbReference>
<dbReference type="PANTHER" id="PTHR33375:SF7">
    <property type="entry name" value="CHROMOSOME 2-PARTITIONING PROTEIN PARB-RELATED"/>
    <property type="match status" value="1"/>
</dbReference>
<sequence>MHPAEQIYAFRDLSAQGMTPEQIGAQLGYGGRHVKRMLKLAGLAPELLAQLAKDEVTIEQCQALALENDPTRQLQVYENVKSTYGHTAPYLLKSAITDTEISLTSPDFEYVGRETYEAAGGIVREDLFSAEEGEGTADKVLIERLIQTKLTSLAVEIQQSEGWAWSQARSAPLQAWGDDTKHFQLLSVPEAHFTADEQQRLDELYATQAATETHDDEYAIQALIDEMESAAVNREWTPEQKAECGVVVSFWGAEVNIQRGVRQIAPEREEGDQADREKNTVITKKIEHPVDSISEPLLKKMSSERTLAVQAALMQQPQKAVALMVWRLCSCVFDYGMSASHPFEMKVTEHYSSLVSEAPAGKTGKAWLALMQEKSRLEALLPKGWKKDFTTFFTLDGETLMALMVYCTASSVYGVQTRTMGHTTRSPLDGVETAIGFDMRDWWTPTAANFLGLLKKNQIVEALTDAGLTGAASDAEKMKKGDAASHAEQWLSGTRWVPGWMQSPDAAKPDDAQAEPDTDEPTSHAA</sequence>
<dbReference type="EMBL" id="FLAC01000032">
    <property type="protein sequence ID" value="SAQ11820.1"/>
    <property type="molecule type" value="Genomic_DNA"/>
</dbReference>
<accession>A0A8G2A353</accession>
<feature type="domain" description="ParB/Spo0J HTH" evidence="2">
    <location>
        <begin position="2"/>
        <end position="81"/>
    </location>
</feature>
<feature type="region of interest" description="Disordered" evidence="1">
    <location>
        <begin position="494"/>
        <end position="526"/>
    </location>
</feature>
<comment type="caution">
    <text evidence="3">The sequence shown here is derived from an EMBL/GenBank/DDBJ whole genome shotgun (WGS) entry which is preliminary data.</text>
</comment>
<name>A0A8G2A353_RAOPL</name>
<dbReference type="Pfam" id="PF17762">
    <property type="entry name" value="HTH_ParB"/>
    <property type="match status" value="1"/>
</dbReference>
<evidence type="ECO:0000313" key="3">
    <source>
        <dbReference type="EMBL" id="SAQ11820.1"/>
    </source>
</evidence>
<dbReference type="SUPFAM" id="SSF109709">
    <property type="entry name" value="KorB DNA-binding domain-like"/>
    <property type="match status" value="1"/>
</dbReference>
<dbReference type="InterPro" id="IPR041468">
    <property type="entry name" value="HTH_ParB/Spo0J"/>
</dbReference>
<gene>
    <name evidence="3" type="ORF">SAMEA2273876_05160</name>
</gene>